<evidence type="ECO:0000313" key="6">
    <source>
        <dbReference type="EMBL" id="WAC02915.1"/>
    </source>
</evidence>
<keyword evidence="1" id="KW-0808">Transferase</keyword>
<name>A0A9E8SHP3_9FLAO</name>
<keyword evidence="2" id="KW-0548">Nucleotidyltransferase</keyword>
<dbReference type="InterPro" id="IPR043519">
    <property type="entry name" value="NT_sf"/>
</dbReference>
<dbReference type="EMBL" id="CP113088">
    <property type="protein sequence ID" value="WAC02915.1"/>
    <property type="molecule type" value="Genomic_DNA"/>
</dbReference>
<keyword evidence="3" id="KW-0547">Nucleotide-binding</keyword>
<dbReference type="AlphaFoldDB" id="A0A9E8SHP3"/>
<dbReference type="RefSeq" id="WP_267677517.1">
    <property type="nucleotide sequence ID" value="NZ_CP113088.1"/>
</dbReference>
<protein>
    <recommendedName>
        <fullName evidence="5">cGAS/DncV-like nucleotidyltransferase C-terminal helical domain-containing protein</fullName>
    </recommendedName>
</protein>
<sequence length="307" mass="35255">MKGVEPEYTQKSKLAGERVQNHLKENLTEVVYKYQGSVMTNTHIKGTSDIDLLVICDKFYTFDRKSITTVLTTESLKNQLNNTQIHKLQGEIDNAGYSGSAINDLKKNRIDSESTLVPVYDICDISHSKAIKITNKSLNRDVDIVIANWYDNVTAVLRDKDSDFRGIQVYNKELNSKGDPDYPFLSIKRINDRSSETNGRLKKMIRFLKNIKADSDQEIKLTSFDFNAICYDIETYKYSSKNFYELVPIIYLQLKSLSENVEHSNKLKSVDDNEYIFRNDSSKLNSLRNLMSEIDSILLDLKKAVVI</sequence>
<evidence type="ECO:0000256" key="1">
    <source>
        <dbReference type="ARBA" id="ARBA00022679"/>
    </source>
</evidence>
<dbReference type="Gene3D" id="3.30.460.10">
    <property type="entry name" value="Beta Polymerase, domain 2"/>
    <property type="match status" value="1"/>
</dbReference>
<organism evidence="6 7">
    <name type="scientific">Lacinutrix neustonica</name>
    <dbReference type="NCBI Taxonomy" id="2980107"/>
    <lineage>
        <taxon>Bacteria</taxon>
        <taxon>Pseudomonadati</taxon>
        <taxon>Bacteroidota</taxon>
        <taxon>Flavobacteriia</taxon>
        <taxon>Flavobacteriales</taxon>
        <taxon>Flavobacteriaceae</taxon>
        <taxon>Lacinutrix</taxon>
    </lineage>
</organism>
<dbReference type="Pfam" id="PF26305">
    <property type="entry name" value="CD_NTase_C"/>
    <property type="match status" value="1"/>
</dbReference>
<evidence type="ECO:0000256" key="4">
    <source>
        <dbReference type="ARBA" id="ARBA00023118"/>
    </source>
</evidence>
<reference evidence="6" key="1">
    <citation type="submission" date="2022-11" db="EMBL/GenBank/DDBJ databases">
        <title>Lacinutrix neustonica HL-RS19T sp. nov., isolated from the surface microlayer sample of brackish Lake Shihwa.</title>
        <authorList>
            <person name="Choi J.Y."/>
            <person name="Hwang C.Y."/>
        </authorList>
    </citation>
    <scope>NUCLEOTIDE SEQUENCE</scope>
    <source>
        <strain evidence="6">HL-RS19</strain>
    </source>
</reference>
<accession>A0A9E8SHP3</accession>
<dbReference type="InterPro" id="IPR058909">
    <property type="entry name" value="CD_NTase_C"/>
</dbReference>
<feature type="domain" description="cGAS/DncV-like nucleotidyltransferase C-terminal helical" evidence="5">
    <location>
        <begin position="189"/>
        <end position="296"/>
    </location>
</feature>
<evidence type="ECO:0000256" key="2">
    <source>
        <dbReference type="ARBA" id="ARBA00022695"/>
    </source>
</evidence>
<keyword evidence="7" id="KW-1185">Reference proteome</keyword>
<evidence type="ECO:0000313" key="7">
    <source>
        <dbReference type="Proteomes" id="UP001164705"/>
    </source>
</evidence>
<evidence type="ECO:0000256" key="3">
    <source>
        <dbReference type="ARBA" id="ARBA00022741"/>
    </source>
</evidence>
<dbReference type="SUPFAM" id="SSF81301">
    <property type="entry name" value="Nucleotidyltransferase"/>
    <property type="match status" value="1"/>
</dbReference>
<gene>
    <name evidence="6" type="ORF">N7U66_04620</name>
</gene>
<proteinExistence type="predicted"/>
<dbReference type="KEGG" id="lnu:N7U66_04620"/>
<evidence type="ECO:0000259" key="5">
    <source>
        <dbReference type="Pfam" id="PF26305"/>
    </source>
</evidence>
<keyword evidence="4" id="KW-0051">Antiviral defense</keyword>
<dbReference type="Proteomes" id="UP001164705">
    <property type="component" value="Chromosome"/>
</dbReference>